<dbReference type="EMBL" id="MU857635">
    <property type="protein sequence ID" value="KAK4248612.1"/>
    <property type="molecule type" value="Genomic_DNA"/>
</dbReference>
<feature type="compositionally biased region" description="Basic and acidic residues" evidence="1">
    <location>
        <begin position="13"/>
        <end position="27"/>
    </location>
</feature>
<dbReference type="AlphaFoldDB" id="A0AAN7HK62"/>
<proteinExistence type="predicted"/>
<reference evidence="2" key="1">
    <citation type="journal article" date="2023" name="Mol. Phylogenet. Evol.">
        <title>Genome-scale phylogeny and comparative genomics of the fungal order Sordariales.</title>
        <authorList>
            <person name="Hensen N."/>
            <person name="Bonometti L."/>
            <person name="Westerberg I."/>
            <person name="Brannstrom I.O."/>
            <person name="Guillou S."/>
            <person name="Cros-Aarteil S."/>
            <person name="Calhoun S."/>
            <person name="Haridas S."/>
            <person name="Kuo A."/>
            <person name="Mondo S."/>
            <person name="Pangilinan J."/>
            <person name="Riley R."/>
            <person name="LaButti K."/>
            <person name="Andreopoulos B."/>
            <person name="Lipzen A."/>
            <person name="Chen C."/>
            <person name="Yan M."/>
            <person name="Daum C."/>
            <person name="Ng V."/>
            <person name="Clum A."/>
            <person name="Steindorff A."/>
            <person name="Ohm R.A."/>
            <person name="Martin F."/>
            <person name="Silar P."/>
            <person name="Natvig D.O."/>
            <person name="Lalanne C."/>
            <person name="Gautier V."/>
            <person name="Ament-Velasquez S.L."/>
            <person name="Kruys A."/>
            <person name="Hutchinson M.I."/>
            <person name="Powell A.J."/>
            <person name="Barry K."/>
            <person name="Miller A.N."/>
            <person name="Grigoriev I.V."/>
            <person name="Debuchy R."/>
            <person name="Gladieux P."/>
            <person name="Hiltunen Thoren M."/>
            <person name="Johannesson H."/>
        </authorList>
    </citation>
    <scope>NUCLEOTIDE SEQUENCE</scope>
    <source>
        <strain evidence="2">CBS 359.72</strain>
    </source>
</reference>
<sequence length="231" mass="26174">MSRRSGESSGSRRNTDPSRSGDYEYRTSRGSLPARVVASQVDSAPDPRDTTRRSRYPREYRNEEGRPPNTHRPFADHERRANERLYEVPVSPPGASSSFDFDRRAASRQQVERSSPSNVHPNDRGRVVRHPPNDPGPHRAVMAADPNDRDRRARGPIGVITHPTANPTGYERAHLAPISSSARRQEQQYYDQQSAGHSSWPPRAMHSEDLERMERSGRRRGAEGGGRRRHD</sequence>
<name>A0AAN7HK62_9PEZI</name>
<dbReference type="Proteomes" id="UP001303647">
    <property type="component" value="Unassembled WGS sequence"/>
</dbReference>
<organism evidence="2 3">
    <name type="scientific">Corynascus novoguineensis</name>
    <dbReference type="NCBI Taxonomy" id="1126955"/>
    <lineage>
        <taxon>Eukaryota</taxon>
        <taxon>Fungi</taxon>
        <taxon>Dikarya</taxon>
        <taxon>Ascomycota</taxon>
        <taxon>Pezizomycotina</taxon>
        <taxon>Sordariomycetes</taxon>
        <taxon>Sordariomycetidae</taxon>
        <taxon>Sordariales</taxon>
        <taxon>Chaetomiaceae</taxon>
        <taxon>Corynascus</taxon>
    </lineage>
</organism>
<protein>
    <submittedName>
        <fullName evidence="2">Uncharacterized protein</fullName>
    </submittedName>
</protein>
<feature type="compositionally biased region" description="Basic and acidic residues" evidence="1">
    <location>
        <begin position="73"/>
        <end position="86"/>
    </location>
</feature>
<feature type="region of interest" description="Disordered" evidence="1">
    <location>
        <begin position="1"/>
        <end position="231"/>
    </location>
</feature>
<accession>A0AAN7HK62</accession>
<feature type="compositionally biased region" description="Polar residues" evidence="1">
    <location>
        <begin position="178"/>
        <end position="197"/>
    </location>
</feature>
<comment type="caution">
    <text evidence="2">The sequence shown here is derived from an EMBL/GenBank/DDBJ whole genome shotgun (WGS) entry which is preliminary data.</text>
</comment>
<reference evidence="2" key="2">
    <citation type="submission" date="2023-05" db="EMBL/GenBank/DDBJ databases">
        <authorList>
            <consortium name="Lawrence Berkeley National Laboratory"/>
            <person name="Steindorff A."/>
            <person name="Hensen N."/>
            <person name="Bonometti L."/>
            <person name="Westerberg I."/>
            <person name="Brannstrom I.O."/>
            <person name="Guillou S."/>
            <person name="Cros-Aarteil S."/>
            <person name="Calhoun S."/>
            <person name="Haridas S."/>
            <person name="Kuo A."/>
            <person name="Mondo S."/>
            <person name="Pangilinan J."/>
            <person name="Riley R."/>
            <person name="Labutti K."/>
            <person name="Andreopoulos B."/>
            <person name="Lipzen A."/>
            <person name="Chen C."/>
            <person name="Yanf M."/>
            <person name="Daum C."/>
            <person name="Ng V."/>
            <person name="Clum A."/>
            <person name="Ohm R."/>
            <person name="Martin F."/>
            <person name="Silar P."/>
            <person name="Natvig D."/>
            <person name="Lalanne C."/>
            <person name="Gautier V."/>
            <person name="Ament-Velasquez S.L."/>
            <person name="Kruys A."/>
            <person name="Hutchinson M.I."/>
            <person name="Powell A.J."/>
            <person name="Barry K."/>
            <person name="Miller A.N."/>
            <person name="Grigoriev I.V."/>
            <person name="Debuchy R."/>
            <person name="Gladieux P."/>
            <person name="Thoren M.H."/>
            <person name="Johannesson H."/>
        </authorList>
    </citation>
    <scope>NUCLEOTIDE SEQUENCE</scope>
    <source>
        <strain evidence="2">CBS 359.72</strain>
    </source>
</reference>
<feature type="compositionally biased region" description="Basic and acidic residues" evidence="1">
    <location>
        <begin position="45"/>
        <end position="66"/>
    </location>
</feature>
<keyword evidence="3" id="KW-1185">Reference proteome</keyword>
<evidence type="ECO:0000313" key="2">
    <source>
        <dbReference type="EMBL" id="KAK4248612.1"/>
    </source>
</evidence>
<gene>
    <name evidence="2" type="ORF">C7999DRAFT_30976</name>
</gene>
<feature type="compositionally biased region" description="Basic and acidic residues" evidence="1">
    <location>
        <begin position="205"/>
        <end position="231"/>
    </location>
</feature>
<evidence type="ECO:0000313" key="3">
    <source>
        <dbReference type="Proteomes" id="UP001303647"/>
    </source>
</evidence>
<feature type="compositionally biased region" description="Polar residues" evidence="1">
    <location>
        <begin position="107"/>
        <end position="120"/>
    </location>
</feature>
<evidence type="ECO:0000256" key="1">
    <source>
        <dbReference type="SAM" id="MobiDB-lite"/>
    </source>
</evidence>